<dbReference type="RefSeq" id="WP_352557428.1">
    <property type="nucleotide sequence ID" value="NZ_JAMYQB010000006.1"/>
</dbReference>
<proteinExistence type="predicted"/>
<sequence length="142" mass="15740">MIVQFHGITFDAPVGWEDITDDLPVGSPPTIAKASGVSAVQFSIAKYRSGKKPNADFSVLRSFMLEFCQKNGIDAKHIWAKKFNNTMCVGVLSKTEKQVLSAWYLSDGNDFALVTYISLDEAQHLMDEELEEARSIVSSISF</sequence>
<evidence type="ECO:0000313" key="2">
    <source>
        <dbReference type="Proteomes" id="UP001433071"/>
    </source>
</evidence>
<dbReference type="Proteomes" id="UP001433071">
    <property type="component" value="Unassembled WGS sequence"/>
</dbReference>
<keyword evidence="2" id="KW-1185">Reference proteome</keyword>
<accession>A0ABV1YX47</accession>
<name>A0ABV1YX47_9HYPH</name>
<organism evidence="1 2">
    <name type="scientific">Mesorhizobium caraganae</name>
    <dbReference type="NCBI Taxonomy" id="483206"/>
    <lineage>
        <taxon>Bacteria</taxon>
        <taxon>Pseudomonadati</taxon>
        <taxon>Pseudomonadota</taxon>
        <taxon>Alphaproteobacteria</taxon>
        <taxon>Hyphomicrobiales</taxon>
        <taxon>Phyllobacteriaceae</taxon>
        <taxon>Mesorhizobium</taxon>
    </lineage>
</organism>
<dbReference type="EMBL" id="JAMYQB010000006">
    <property type="protein sequence ID" value="MER9404335.1"/>
    <property type="molecule type" value="Genomic_DNA"/>
</dbReference>
<reference evidence="1 2" key="1">
    <citation type="journal article" date="2024" name="Proc. Natl. Acad. Sci. U.S.A.">
        <title>The evolutionary genomics of adaptation to stress in wild rhizobium bacteria.</title>
        <authorList>
            <person name="Kehlet-Delgado H."/>
            <person name="Montoya A.P."/>
            <person name="Jensen K.T."/>
            <person name="Wendlandt C.E."/>
            <person name="Dexheimer C."/>
            <person name="Roberts M."/>
            <person name="Torres Martinez L."/>
            <person name="Friesen M.L."/>
            <person name="Griffitts J.S."/>
            <person name="Porter S.S."/>
        </authorList>
    </citation>
    <scope>NUCLEOTIDE SEQUENCE [LARGE SCALE GENOMIC DNA]</scope>
    <source>
        <strain evidence="1 2">M0641</strain>
    </source>
</reference>
<gene>
    <name evidence="1" type="ORF">NKI36_09760</name>
</gene>
<evidence type="ECO:0000313" key="1">
    <source>
        <dbReference type="EMBL" id="MER9404335.1"/>
    </source>
</evidence>
<comment type="caution">
    <text evidence="1">The sequence shown here is derived from an EMBL/GenBank/DDBJ whole genome shotgun (WGS) entry which is preliminary data.</text>
</comment>
<protein>
    <submittedName>
        <fullName evidence="1">Uncharacterized protein</fullName>
    </submittedName>
</protein>